<reference evidence="11" key="1">
    <citation type="journal article" date="2006" name="Proc. Natl. Acad. Sci. U.S.A.">
        <title>Genome analysis of the smallest free-living eukaryote Ostreococcus tauri unveils many unique features.</title>
        <authorList>
            <person name="Derelle E."/>
            <person name="Ferraz C."/>
            <person name="Rombauts S."/>
            <person name="Rouze P."/>
            <person name="Worden A.Z."/>
            <person name="Robbens S."/>
            <person name="Partensky F."/>
            <person name="Degroeve S."/>
            <person name="Echeynie S."/>
            <person name="Cooke R."/>
            <person name="Saeys Y."/>
            <person name="Wuyts J."/>
            <person name="Jabbari K."/>
            <person name="Bowler C."/>
            <person name="Panaud O."/>
            <person name="Piegu B."/>
            <person name="Ball S.G."/>
            <person name="Ral J.-P."/>
            <person name="Bouget F.-Y."/>
            <person name="Piganeau G."/>
            <person name="De Baets B."/>
            <person name="Picard A."/>
            <person name="Delseny M."/>
            <person name="Demaille J."/>
            <person name="Van de Peer Y."/>
            <person name="Moreau H."/>
        </authorList>
    </citation>
    <scope>NUCLEOTIDE SEQUENCE [LARGE SCALE GENOMIC DNA]</scope>
    <source>
        <strain evidence="11">OTTH 0595 / CCAP 157/2 / RCC745</strain>
    </source>
</reference>
<dbReference type="InterPro" id="IPR022209">
    <property type="entry name" value="CWC25"/>
</dbReference>
<evidence type="ECO:0000313" key="10">
    <source>
        <dbReference type="EMBL" id="CEG01504.1"/>
    </source>
</evidence>
<dbReference type="InterPro" id="IPR019339">
    <property type="entry name" value="CIR_N_dom"/>
</dbReference>
<evidence type="ECO:0000256" key="3">
    <source>
        <dbReference type="ARBA" id="ARBA00022664"/>
    </source>
</evidence>
<feature type="region of interest" description="Disordered" evidence="8">
    <location>
        <begin position="110"/>
        <end position="131"/>
    </location>
</feature>
<feature type="compositionally biased region" description="Basic residues" evidence="8">
    <location>
        <begin position="220"/>
        <end position="239"/>
    </location>
</feature>
<dbReference type="KEGG" id="ota:OT_ostta08g02540"/>
<evidence type="ECO:0000256" key="4">
    <source>
        <dbReference type="ARBA" id="ARBA00022728"/>
    </source>
</evidence>
<dbReference type="SMART" id="SM01083">
    <property type="entry name" value="Cir_N"/>
    <property type="match status" value="1"/>
</dbReference>
<dbReference type="PANTHER" id="PTHR16196:SF0">
    <property type="entry name" value="PRE-MRNA-SPLICING FACTOR CWC25 HOMOLOG"/>
    <property type="match status" value="1"/>
</dbReference>
<dbReference type="GO" id="GO:0005684">
    <property type="term" value="C:U2-type spliceosomal complex"/>
    <property type="evidence" value="ECO:0007669"/>
    <property type="project" value="TreeGrafter"/>
</dbReference>
<evidence type="ECO:0000256" key="5">
    <source>
        <dbReference type="ARBA" id="ARBA00023054"/>
    </source>
</evidence>
<comment type="caution">
    <text evidence="10">The sequence shown here is derived from an EMBL/GenBank/DDBJ whole genome shotgun (WGS) entry which is preliminary data.</text>
</comment>
<sequence>MGGGLAFLHKKSWHTAGMAVQEDVWKRQQQAEHEKRRTEEMRKEIEEERKQAELRAEAIASGHVSKPTQERLEFMYKGRVGEAAPAPVDDKVIGKKRFDLPVEEGQNLIAQAQEREEETHSKNEAWNKLNADPLLVMKQRELQSKQYITNNPVKMAQLKEESRREKDRKRSKKDARRDDRRERKRDKKHSRHSRRYDSRSDSRSRSRSPRRERRNDRSRSRSRSPRRRSRSRSPRRSDRRHKDERSRGGRRSDSRGKHSRRDDNDDRRDRKRHRDDVARDEAHAQDASKGYGLTYANNVAQDAAIIRRDKRAQWREEAKCEKEREPEREWHGGNTVRHRAGKLTAKEKAARLAAMSNDANAHDEARIAKLRATVGELDGEMSFVEEAARGPSKHHSEAPEFIAKARSSVYCEPSTRRR</sequence>
<protein>
    <submittedName>
        <fullName evidence="10">Pre-mRNA splicing factor</fullName>
    </submittedName>
</protein>
<gene>
    <name evidence="10" type="ORF">OT_ostta08g02540</name>
</gene>
<name>A0A090M8Q3_OSTTA</name>
<reference evidence="10 11" key="2">
    <citation type="journal article" date="2014" name="BMC Genomics">
        <title>An improved genome of the model marine alga Ostreococcus tauri unfolds by assessing Illumina de novo assemblies.</title>
        <authorList>
            <person name="Blanc-Mathieu R."/>
            <person name="Verhelst B."/>
            <person name="Derelle E."/>
            <person name="Rombauts S."/>
            <person name="Bouget F.Y."/>
            <person name="Carre I."/>
            <person name="Chateau A."/>
            <person name="Eyre-Walker A."/>
            <person name="Grimsley N."/>
            <person name="Moreau H."/>
            <person name="Piegu B."/>
            <person name="Rivals E."/>
            <person name="Schackwitz W."/>
            <person name="Van de Peer Y."/>
            <person name="Piganeau G."/>
        </authorList>
    </citation>
    <scope>NUCLEOTIDE SEQUENCE [LARGE SCALE GENOMIC DNA]</scope>
    <source>
        <strain evidence="11">OTTH 0595 / CCAP 157/2 / RCC745</strain>
    </source>
</reference>
<evidence type="ECO:0000259" key="9">
    <source>
        <dbReference type="SMART" id="SM01083"/>
    </source>
</evidence>
<proteinExistence type="inferred from homology"/>
<dbReference type="InterPro" id="IPR051376">
    <property type="entry name" value="CWC25_splicing_factor"/>
</dbReference>
<feature type="compositionally biased region" description="Basic and acidic residues" evidence="8">
    <location>
        <begin position="317"/>
        <end position="331"/>
    </location>
</feature>
<accession>A0A090M8Q3</accession>
<feature type="compositionally biased region" description="Basic and acidic residues" evidence="8">
    <location>
        <begin position="113"/>
        <end position="125"/>
    </location>
</feature>
<dbReference type="Pfam" id="PF12542">
    <property type="entry name" value="CWC25"/>
    <property type="match status" value="1"/>
</dbReference>
<keyword evidence="7" id="KW-0539">Nucleus</keyword>
<feature type="compositionally biased region" description="Basic residues" evidence="8">
    <location>
        <begin position="182"/>
        <end position="194"/>
    </location>
</feature>
<dbReference type="AlphaFoldDB" id="A0A090M8Q3"/>
<dbReference type="OrthoDB" id="498537at2759"/>
<dbReference type="InParanoid" id="A0A090M8Q3"/>
<evidence type="ECO:0000256" key="1">
    <source>
        <dbReference type="ARBA" id="ARBA00004123"/>
    </source>
</evidence>
<dbReference type="Pfam" id="PF10197">
    <property type="entry name" value="Cir_N"/>
    <property type="match status" value="1"/>
</dbReference>
<comment type="subcellular location">
    <subcellularLocation>
        <location evidence="1">Nucleus</location>
    </subcellularLocation>
</comment>
<dbReference type="RefSeq" id="XP_022840998.1">
    <property type="nucleotide sequence ID" value="XM_022983595.1"/>
</dbReference>
<feature type="compositionally biased region" description="Basic and acidic residues" evidence="8">
    <location>
        <begin position="240"/>
        <end position="286"/>
    </location>
</feature>
<organism evidence="10 11">
    <name type="scientific">Ostreococcus tauri</name>
    <name type="common">Marine green alga</name>
    <dbReference type="NCBI Taxonomy" id="70448"/>
    <lineage>
        <taxon>Eukaryota</taxon>
        <taxon>Viridiplantae</taxon>
        <taxon>Chlorophyta</taxon>
        <taxon>Mamiellophyceae</taxon>
        <taxon>Mamiellales</taxon>
        <taxon>Bathycoccaceae</taxon>
        <taxon>Ostreococcus</taxon>
    </lineage>
</organism>
<feature type="compositionally biased region" description="Basic and acidic residues" evidence="8">
    <location>
        <begin position="195"/>
        <end position="204"/>
    </location>
</feature>
<evidence type="ECO:0000313" key="11">
    <source>
        <dbReference type="Proteomes" id="UP000009170"/>
    </source>
</evidence>
<feature type="region of interest" description="Disordered" evidence="8">
    <location>
        <begin position="143"/>
        <end position="297"/>
    </location>
</feature>
<keyword evidence="3" id="KW-0507">mRNA processing</keyword>
<evidence type="ECO:0000256" key="7">
    <source>
        <dbReference type="ARBA" id="ARBA00023242"/>
    </source>
</evidence>
<dbReference type="GO" id="GO:0000398">
    <property type="term" value="P:mRNA splicing, via spliceosome"/>
    <property type="evidence" value="ECO:0007669"/>
    <property type="project" value="TreeGrafter"/>
</dbReference>
<feature type="region of interest" description="Disordered" evidence="8">
    <location>
        <begin position="27"/>
        <end position="49"/>
    </location>
</feature>
<dbReference type="STRING" id="70448.A0A090M8Q3"/>
<keyword evidence="5" id="KW-0175">Coiled coil</keyword>
<dbReference type="PANTHER" id="PTHR16196">
    <property type="entry name" value="CELL CYCLE CONTROL PROTEIN CWF25"/>
    <property type="match status" value="1"/>
</dbReference>
<feature type="region of interest" description="Disordered" evidence="8">
    <location>
        <begin position="317"/>
        <end position="341"/>
    </location>
</feature>
<keyword evidence="6" id="KW-0508">mRNA splicing</keyword>
<evidence type="ECO:0000256" key="8">
    <source>
        <dbReference type="SAM" id="MobiDB-lite"/>
    </source>
</evidence>
<keyword evidence="4" id="KW-0747">Spliceosome</keyword>
<dbReference type="Proteomes" id="UP000009170">
    <property type="component" value="Unassembled WGS sequence"/>
</dbReference>
<feature type="domain" description="CBF1-interacting co-repressor CIR N-terminal" evidence="9">
    <location>
        <begin position="12"/>
        <end position="48"/>
    </location>
</feature>
<evidence type="ECO:0000256" key="6">
    <source>
        <dbReference type="ARBA" id="ARBA00023187"/>
    </source>
</evidence>
<dbReference type="EMBL" id="CAID01000008">
    <property type="protein sequence ID" value="CEG01504.1"/>
    <property type="molecule type" value="Genomic_DNA"/>
</dbReference>
<dbReference type="GeneID" id="9831401"/>
<comment type="similarity">
    <text evidence="2">Belongs to the CWC25 family.</text>
</comment>
<evidence type="ECO:0000256" key="2">
    <source>
        <dbReference type="ARBA" id="ARBA00006695"/>
    </source>
</evidence>
<keyword evidence="11" id="KW-1185">Reference proteome</keyword>